<dbReference type="InterPro" id="IPR004358">
    <property type="entry name" value="Sig_transdc_His_kin-like_C"/>
</dbReference>
<evidence type="ECO:0000256" key="1">
    <source>
        <dbReference type="ARBA" id="ARBA00000085"/>
    </source>
</evidence>
<evidence type="ECO:0000256" key="4">
    <source>
        <dbReference type="ARBA" id="ARBA00023012"/>
    </source>
</evidence>
<proteinExistence type="predicted"/>
<dbReference type="PROSITE" id="PS50109">
    <property type="entry name" value="HIS_KIN"/>
    <property type="match status" value="1"/>
</dbReference>
<protein>
    <recommendedName>
        <fullName evidence="2">histidine kinase</fullName>
        <ecNumber evidence="2">2.7.13.3</ecNumber>
    </recommendedName>
</protein>
<dbReference type="Pfam" id="PF02518">
    <property type="entry name" value="HATPase_c"/>
    <property type="match status" value="1"/>
</dbReference>
<dbReference type="Proteomes" id="UP001529275">
    <property type="component" value="Unassembled WGS sequence"/>
</dbReference>
<dbReference type="SUPFAM" id="SSF55874">
    <property type="entry name" value="ATPase domain of HSP90 chaperone/DNA topoisomerase II/histidine kinase"/>
    <property type="match status" value="1"/>
</dbReference>
<dbReference type="InterPro" id="IPR005467">
    <property type="entry name" value="His_kinase_dom"/>
</dbReference>
<dbReference type="EMBL" id="JAUDCK010000022">
    <property type="protein sequence ID" value="MDM8196079.1"/>
    <property type="molecule type" value="Genomic_DNA"/>
</dbReference>
<keyword evidence="6" id="KW-0067">ATP-binding</keyword>
<dbReference type="PANTHER" id="PTHR43065">
    <property type="entry name" value="SENSOR HISTIDINE KINASE"/>
    <property type="match status" value="1"/>
</dbReference>
<organism evidence="6 7">
    <name type="scientific">Massilimicrobiota timonensis</name>
    <dbReference type="NCBI Taxonomy" id="1776392"/>
    <lineage>
        <taxon>Bacteria</taxon>
        <taxon>Bacillati</taxon>
        <taxon>Bacillota</taxon>
        <taxon>Erysipelotrichia</taxon>
        <taxon>Erysipelotrichales</taxon>
        <taxon>Erysipelotrichaceae</taxon>
        <taxon>Massilimicrobiota</taxon>
    </lineage>
</organism>
<keyword evidence="3" id="KW-0808">Transferase</keyword>
<dbReference type="GO" id="GO:0005524">
    <property type="term" value="F:ATP binding"/>
    <property type="evidence" value="ECO:0007669"/>
    <property type="project" value="UniProtKB-KW"/>
</dbReference>
<feature type="domain" description="Histidine kinase" evidence="5">
    <location>
        <begin position="1"/>
        <end position="98"/>
    </location>
</feature>
<dbReference type="PRINTS" id="PR00344">
    <property type="entry name" value="BCTRLSENSOR"/>
</dbReference>
<dbReference type="EC" id="2.7.13.3" evidence="2"/>
<gene>
    <name evidence="6" type="ORF">QUV98_07110</name>
</gene>
<keyword evidence="6" id="KW-0547">Nucleotide-binding</keyword>
<name>A0ABT7UIU7_9FIRM</name>
<evidence type="ECO:0000313" key="7">
    <source>
        <dbReference type="Proteomes" id="UP001529275"/>
    </source>
</evidence>
<evidence type="ECO:0000313" key="6">
    <source>
        <dbReference type="EMBL" id="MDM8196079.1"/>
    </source>
</evidence>
<keyword evidence="3" id="KW-0418">Kinase</keyword>
<evidence type="ECO:0000256" key="3">
    <source>
        <dbReference type="ARBA" id="ARBA00022777"/>
    </source>
</evidence>
<sequence length="177" mass="20610">MQEIAMTILDIVQNSIRAGAHLIHIWIVNSQKENKIHIEVRDDGCGMNHDTLQKVIDPFYTTRTTRSIGLGIPMFKESVEMTGGYFFIDSKENKGTTIIGEYVKNHIDTPPMGDLVETVVSLLQYDEHIDYCFRYQEDDREFVLDTKEIKELLEDVPINQPEIILWLKDYIKEGMWK</sequence>
<accession>A0ABT7UIU7</accession>
<dbReference type="Gene3D" id="3.30.565.10">
    <property type="entry name" value="Histidine kinase-like ATPase, C-terminal domain"/>
    <property type="match status" value="1"/>
</dbReference>
<dbReference type="InterPro" id="IPR003594">
    <property type="entry name" value="HATPase_dom"/>
</dbReference>
<evidence type="ECO:0000259" key="5">
    <source>
        <dbReference type="PROSITE" id="PS50109"/>
    </source>
</evidence>
<comment type="catalytic activity">
    <reaction evidence="1">
        <text>ATP + protein L-histidine = ADP + protein N-phospho-L-histidine.</text>
        <dbReference type="EC" id="2.7.13.3"/>
    </reaction>
</comment>
<keyword evidence="7" id="KW-1185">Reference proteome</keyword>
<dbReference type="PANTHER" id="PTHR43065:SF29">
    <property type="entry name" value="SENSOR PROTEIN KINASE FLES"/>
    <property type="match status" value="1"/>
</dbReference>
<dbReference type="InterPro" id="IPR036890">
    <property type="entry name" value="HATPase_C_sf"/>
</dbReference>
<evidence type="ECO:0000256" key="2">
    <source>
        <dbReference type="ARBA" id="ARBA00012438"/>
    </source>
</evidence>
<comment type="caution">
    <text evidence="6">The sequence shown here is derived from an EMBL/GenBank/DDBJ whole genome shotgun (WGS) entry which is preliminary data.</text>
</comment>
<dbReference type="CDD" id="cd00075">
    <property type="entry name" value="HATPase"/>
    <property type="match status" value="1"/>
</dbReference>
<dbReference type="RefSeq" id="WP_289527773.1">
    <property type="nucleotide sequence ID" value="NZ_JAUDCK010000022.1"/>
</dbReference>
<dbReference type="SMART" id="SM00387">
    <property type="entry name" value="HATPase_c"/>
    <property type="match status" value="1"/>
</dbReference>
<keyword evidence="4" id="KW-0902">Two-component regulatory system</keyword>
<reference evidence="7" key="1">
    <citation type="submission" date="2023-06" db="EMBL/GenBank/DDBJ databases">
        <title>Identification and characterization of horizontal gene transfer across gut microbiota members of farm animals based on homology search.</title>
        <authorList>
            <person name="Zeman M."/>
            <person name="Kubasova T."/>
            <person name="Jahodarova E."/>
            <person name="Nykrynova M."/>
            <person name="Rychlik I."/>
        </authorList>
    </citation>
    <scope>NUCLEOTIDE SEQUENCE [LARGE SCALE GENOMIC DNA]</scope>
    <source>
        <strain evidence="7">ET341</strain>
    </source>
</reference>